<feature type="binding site" evidence="7">
    <location>
        <position position="144"/>
    </location>
    <ligand>
        <name>substrate</name>
    </ligand>
</feature>
<accession>A0AA35CJL9</accession>
<sequence length="404" mass="42949">MSTERLVFRSQEIYAEDGVVDGHVVIAGGRIEAIRPGDPPPDGDARVVDVRPHRVFPGFVDLHIHGAGGWNVDAADVDELRGLCRYVAAWGVTALQPTVSALPAERLEAVARAVHAAMAAEPEGARILGLHLEGPYLNAARKGAMDPRLFRDPSREEIEHLMTAFPGTVRHVTLAPELPGALDFIRWLAGLGDVTVAGGHTDATYDQTRAGIDAGIRVANHAYNAMRGLTQREPGALAAYMLDGRVMCELIADGRHVHPAAMEVLLRVAGKDRICLVSDAVPPAGLPQGRYELFGREVAITAEGFCLLPDGTLAGSAHMLVLGVRNLVEMLGVPVADAVRMASLNPARVARVDRSKGSLAPGKDADLTVVSADWKPLWTVVEGRVVHAPDMAPPPPSPAVRPSA</sequence>
<feature type="binding site" evidence="8">
    <location>
        <position position="221"/>
    </location>
    <ligand>
        <name>Zn(2+)</name>
        <dbReference type="ChEBI" id="CHEBI:29105"/>
    </ligand>
</feature>
<evidence type="ECO:0000256" key="1">
    <source>
        <dbReference type="ARBA" id="ARBA00010716"/>
    </source>
</evidence>
<protein>
    <submittedName>
        <fullName evidence="10">N-acetylglucosamine-6-phosphate deacetylase</fullName>
    </submittedName>
</protein>
<dbReference type="RefSeq" id="WP_264843786.1">
    <property type="nucleotide sequence ID" value="NZ_AP025628.1"/>
</dbReference>
<dbReference type="InterPro" id="IPR032466">
    <property type="entry name" value="Metal_Hydrolase"/>
</dbReference>
<dbReference type="PIRSF" id="PIRSF038994">
    <property type="entry name" value="NagA"/>
    <property type="match status" value="1"/>
</dbReference>
<dbReference type="GO" id="GO:0008448">
    <property type="term" value="F:N-acetylglucosamine-6-phosphate deacetylase activity"/>
    <property type="evidence" value="ECO:0007669"/>
    <property type="project" value="InterPro"/>
</dbReference>
<dbReference type="Pfam" id="PF01979">
    <property type="entry name" value="Amidohydro_1"/>
    <property type="match status" value="1"/>
</dbReference>
<keyword evidence="3 5" id="KW-0378">Hydrolase</keyword>
<dbReference type="CDD" id="cd00854">
    <property type="entry name" value="NagA"/>
    <property type="match status" value="1"/>
</dbReference>
<feature type="binding site" evidence="7">
    <location>
        <begin position="313"/>
        <end position="315"/>
    </location>
    <ligand>
        <name>substrate</name>
    </ligand>
</feature>
<dbReference type="SUPFAM" id="SSF51338">
    <property type="entry name" value="Composite domain of metallo-dependent hydrolases"/>
    <property type="match status" value="1"/>
</dbReference>
<evidence type="ECO:0000313" key="10">
    <source>
        <dbReference type="EMBL" id="BDG59679.1"/>
    </source>
</evidence>
<feature type="binding site" evidence="8">
    <location>
        <position position="133"/>
    </location>
    <ligand>
        <name>Zn(2+)</name>
        <dbReference type="ChEBI" id="CHEBI:29105"/>
    </ligand>
</feature>
<gene>
    <name evidence="10" type="primary">agaA</name>
    <name evidence="10" type="ORF">caldi_07690</name>
</gene>
<dbReference type="PANTHER" id="PTHR11113:SF14">
    <property type="entry name" value="N-ACETYLGLUCOSAMINE-6-PHOSPHATE DEACETYLASE"/>
    <property type="match status" value="1"/>
</dbReference>
<evidence type="ECO:0000259" key="9">
    <source>
        <dbReference type="Pfam" id="PF01979"/>
    </source>
</evidence>
<evidence type="ECO:0000256" key="5">
    <source>
        <dbReference type="PIRNR" id="PIRNR038994"/>
    </source>
</evidence>
<evidence type="ECO:0000256" key="3">
    <source>
        <dbReference type="ARBA" id="ARBA00022801"/>
    </source>
</evidence>
<dbReference type="NCBIfam" id="TIGR00221">
    <property type="entry name" value="nagA"/>
    <property type="match status" value="1"/>
</dbReference>
<comment type="similarity">
    <text evidence="1 5">Belongs to the metallo-dependent hydrolases superfamily. NagA family.</text>
</comment>
<dbReference type="SUPFAM" id="SSF51556">
    <property type="entry name" value="Metallo-dependent hydrolases"/>
    <property type="match status" value="1"/>
</dbReference>
<dbReference type="InterPro" id="IPR011059">
    <property type="entry name" value="Metal-dep_hydrolase_composite"/>
</dbReference>
<name>A0AA35CJL9_9FIRM</name>
<feature type="active site" description="Proton donor/acceptor" evidence="6">
    <location>
        <position position="279"/>
    </location>
</feature>
<dbReference type="KEGG" id="cmic:caldi_07690"/>
<feature type="binding site" evidence="7">
    <location>
        <begin position="224"/>
        <end position="225"/>
    </location>
    <ligand>
        <name>substrate</name>
    </ligand>
</feature>
<dbReference type="GO" id="GO:0006046">
    <property type="term" value="P:N-acetylglucosamine catabolic process"/>
    <property type="evidence" value="ECO:0007669"/>
    <property type="project" value="TreeGrafter"/>
</dbReference>
<comment type="cofactor">
    <cofactor evidence="8">
        <name>a divalent metal cation</name>
        <dbReference type="ChEBI" id="CHEBI:60240"/>
    </cofactor>
    <text evidence="8">Binds 1 divalent metal cation per subunit.</text>
</comment>
<feature type="domain" description="Amidohydrolase-related" evidence="9">
    <location>
        <begin position="55"/>
        <end position="384"/>
    </location>
</feature>
<evidence type="ECO:0000256" key="4">
    <source>
        <dbReference type="ARBA" id="ARBA00023277"/>
    </source>
</evidence>
<evidence type="ECO:0000313" key="11">
    <source>
        <dbReference type="Proteomes" id="UP001163687"/>
    </source>
</evidence>
<feature type="binding site" evidence="7">
    <location>
        <position position="232"/>
    </location>
    <ligand>
        <name>substrate</name>
    </ligand>
</feature>
<dbReference type="Gene3D" id="3.20.20.140">
    <property type="entry name" value="Metal-dependent hydrolases"/>
    <property type="match status" value="1"/>
</dbReference>
<dbReference type="Proteomes" id="UP001163687">
    <property type="component" value="Chromosome"/>
</dbReference>
<dbReference type="GO" id="GO:0046872">
    <property type="term" value="F:metal ion binding"/>
    <property type="evidence" value="ECO:0007669"/>
    <property type="project" value="UniProtKB-KW"/>
</dbReference>
<feature type="binding site" evidence="8">
    <location>
        <position position="200"/>
    </location>
    <ligand>
        <name>Zn(2+)</name>
        <dbReference type="ChEBI" id="CHEBI:29105"/>
    </ligand>
</feature>
<evidence type="ECO:0000256" key="6">
    <source>
        <dbReference type="PIRSR" id="PIRSR038994-1"/>
    </source>
</evidence>
<dbReference type="EMBL" id="AP025628">
    <property type="protein sequence ID" value="BDG59679.1"/>
    <property type="molecule type" value="Genomic_DNA"/>
</dbReference>
<dbReference type="PANTHER" id="PTHR11113">
    <property type="entry name" value="N-ACETYLGLUCOSAMINE-6-PHOSPHATE DEACETYLASE"/>
    <property type="match status" value="1"/>
</dbReference>
<dbReference type="AlphaFoldDB" id="A0AA35CJL9"/>
<evidence type="ECO:0000256" key="7">
    <source>
        <dbReference type="PIRSR" id="PIRSR038994-2"/>
    </source>
</evidence>
<dbReference type="Gene3D" id="2.30.40.10">
    <property type="entry name" value="Urease, subunit C, domain 1"/>
    <property type="match status" value="1"/>
</dbReference>
<keyword evidence="11" id="KW-1185">Reference proteome</keyword>
<reference evidence="10" key="1">
    <citation type="submission" date="2022-03" db="EMBL/GenBank/DDBJ databases">
        <title>Complete genome sequence of Caldinitratiruptor microaerophilus.</title>
        <authorList>
            <person name="Mukaiyama R."/>
            <person name="Nishiyama T."/>
            <person name="Ueda K."/>
        </authorList>
    </citation>
    <scope>NUCLEOTIDE SEQUENCE</scope>
    <source>
        <strain evidence="10">JCM 16183</strain>
    </source>
</reference>
<dbReference type="InterPro" id="IPR006680">
    <property type="entry name" value="Amidohydro-rel"/>
</dbReference>
<dbReference type="InterPro" id="IPR003764">
    <property type="entry name" value="GlcNAc_6-P_deAcase"/>
</dbReference>
<organism evidence="10 11">
    <name type="scientific">Caldinitratiruptor microaerophilus</name>
    <dbReference type="NCBI Taxonomy" id="671077"/>
    <lineage>
        <taxon>Bacteria</taxon>
        <taxon>Bacillati</taxon>
        <taxon>Bacillota</taxon>
        <taxon>Clostridia</taxon>
        <taxon>Eubacteriales</taxon>
        <taxon>Symbiobacteriaceae</taxon>
        <taxon>Caldinitratiruptor</taxon>
    </lineage>
</organism>
<evidence type="ECO:0000256" key="8">
    <source>
        <dbReference type="PIRSR" id="PIRSR038994-3"/>
    </source>
</evidence>
<evidence type="ECO:0000256" key="2">
    <source>
        <dbReference type="ARBA" id="ARBA00022723"/>
    </source>
</evidence>
<proteinExistence type="inferred from homology"/>
<keyword evidence="4 5" id="KW-0119">Carbohydrate metabolism</keyword>
<keyword evidence="2 8" id="KW-0479">Metal-binding</keyword>
<feature type="binding site" evidence="7">
    <location>
        <position position="256"/>
    </location>
    <ligand>
        <name>substrate</name>
    </ligand>
</feature>